<evidence type="ECO:0000313" key="4">
    <source>
        <dbReference type="EMBL" id="TDD95612.1"/>
    </source>
</evidence>
<dbReference type="Gene3D" id="3.40.50.1820">
    <property type="entry name" value="alpha/beta hydrolase"/>
    <property type="match status" value="1"/>
</dbReference>
<keyword evidence="5" id="KW-1185">Reference proteome</keyword>
<dbReference type="Proteomes" id="UP000294513">
    <property type="component" value="Unassembled WGS sequence"/>
</dbReference>
<dbReference type="OrthoDB" id="8111537at2"/>
<organism evidence="4 5">
    <name type="scientific">Actinomadura rubrisoli</name>
    <dbReference type="NCBI Taxonomy" id="2530368"/>
    <lineage>
        <taxon>Bacteria</taxon>
        <taxon>Bacillati</taxon>
        <taxon>Actinomycetota</taxon>
        <taxon>Actinomycetes</taxon>
        <taxon>Streptosporangiales</taxon>
        <taxon>Thermomonosporaceae</taxon>
        <taxon>Actinomadura</taxon>
    </lineage>
</organism>
<dbReference type="InterPro" id="IPR029058">
    <property type="entry name" value="AB_hydrolase_fold"/>
</dbReference>
<name>A0A4R5CEJ1_9ACTN</name>
<evidence type="ECO:0000256" key="2">
    <source>
        <dbReference type="SAM" id="Phobius"/>
    </source>
</evidence>
<feature type="transmembrane region" description="Helical" evidence="2">
    <location>
        <begin position="144"/>
        <end position="167"/>
    </location>
</feature>
<evidence type="ECO:0000313" key="5">
    <source>
        <dbReference type="Proteomes" id="UP000294513"/>
    </source>
</evidence>
<feature type="domain" description="Peptidase S9 prolyl oligopeptidase catalytic" evidence="3">
    <location>
        <begin position="337"/>
        <end position="468"/>
    </location>
</feature>
<dbReference type="GO" id="GO:0006508">
    <property type="term" value="P:proteolysis"/>
    <property type="evidence" value="ECO:0007669"/>
    <property type="project" value="InterPro"/>
</dbReference>
<feature type="region of interest" description="Disordered" evidence="1">
    <location>
        <begin position="103"/>
        <end position="137"/>
    </location>
</feature>
<evidence type="ECO:0000259" key="3">
    <source>
        <dbReference type="Pfam" id="PF00326"/>
    </source>
</evidence>
<accession>A0A4R5CEJ1</accession>
<dbReference type="EMBL" id="SMKU01000010">
    <property type="protein sequence ID" value="TDD95612.1"/>
    <property type="molecule type" value="Genomic_DNA"/>
</dbReference>
<protein>
    <submittedName>
        <fullName evidence="4">Peptidase</fullName>
    </submittedName>
</protein>
<dbReference type="InterPro" id="IPR001375">
    <property type="entry name" value="Peptidase_S9_cat"/>
</dbReference>
<dbReference type="SUPFAM" id="SSF53474">
    <property type="entry name" value="alpha/beta-Hydrolases"/>
    <property type="match status" value="1"/>
</dbReference>
<dbReference type="GO" id="GO:0008236">
    <property type="term" value="F:serine-type peptidase activity"/>
    <property type="evidence" value="ECO:0007669"/>
    <property type="project" value="InterPro"/>
</dbReference>
<keyword evidence="2" id="KW-0812">Transmembrane</keyword>
<proteinExistence type="predicted"/>
<dbReference type="Pfam" id="PF00326">
    <property type="entry name" value="Peptidase_S9"/>
    <property type="match status" value="1"/>
</dbReference>
<dbReference type="AlphaFoldDB" id="A0A4R5CEJ1"/>
<comment type="caution">
    <text evidence="4">The sequence shown here is derived from an EMBL/GenBank/DDBJ whole genome shotgun (WGS) entry which is preliminary data.</text>
</comment>
<sequence>MPISSSGTFPATWTLPSSLRKTSAVSFTATVALQCRSTRRQPDGVFRRTYWTIRPSISAIRSFCPVTTVLPRAPLCSAGDWREEYPSENPIAVERDVPGCRREAGQGSRFGRLTSDGVTTDAPESPPPQTSARPRRSRGRRVRLVVSAVLAVVVLLCAAVGGISWYFAGVATQVDHSVEYRTEIVDAGNGTVTLPREPFTERPGTWALIWKGGRALLGPVVGGGKKRVVRRVASVLEGTLIKGAPADIDHWLYDSDPKTALGLDFQNVTYPSKVGPMPAWLLPGASPKSTWVIGVHGRNADKAETFRAMRAVHATGLPMLSIAYRNDVGAPRSADHRNHLGDTEWNEVASAVAYARANGATGVVLYGWSMGGAMVMTTLRKDPSFVRGVVLDSPVMDWSATLDKQGDDRHLPRFVTDVAKRMLSKRIGIDLRDFDQRPYAPRLRTPTLLFTTAEDATVANRPAFAFAKAAPPGMVTHIAAQGDHTEAWNVDPAAYERALTAFLTRTR</sequence>
<gene>
    <name evidence="4" type="ORF">E1298_04340</name>
</gene>
<keyword evidence="2" id="KW-1133">Transmembrane helix</keyword>
<evidence type="ECO:0000256" key="1">
    <source>
        <dbReference type="SAM" id="MobiDB-lite"/>
    </source>
</evidence>
<keyword evidence="2" id="KW-0472">Membrane</keyword>
<reference evidence="4 5" key="1">
    <citation type="submission" date="2019-03" db="EMBL/GenBank/DDBJ databases">
        <title>Draft genome sequences of novel Actinobacteria.</title>
        <authorList>
            <person name="Sahin N."/>
            <person name="Ay H."/>
            <person name="Saygin H."/>
        </authorList>
    </citation>
    <scope>NUCLEOTIDE SEQUENCE [LARGE SCALE GENOMIC DNA]</scope>
    <source>
        <strain evidence="4 5">H3C3</strain>
    </source>
</reference>